<dbReference type="GO" id="GO:0003676">
    <property type="term" value="F:nucleic acid binding"/>
    <property type="evidence" value="ECO:0007669"/>
    <property type="project" value="InterPro"/>
</dbReference>
<dbReference type="AlphaFoldDB" id="A0A1I7X318"/>
<reference evidence="2" key="1">
    <citation type="submission" date="2016-11" db="UniProtKB">
        <authorList>
            <consortium name="WormBaseParasite"/>
        </authorList>
    </citation>
    <scope>IDENTIFICATION</scope>
</reference>
<sequence length="264" mass="30616">MTTVWWSTSGIIRYNFLNPGEAITVEKYCQEIDKVHQEQQHLHPSLLNRKGPILLHDYPTAYHSFSALATNFPVIWASSAYKGANFPSAKYSDVKHYEMNNIAWIMTKQSQQHKFKKFHGIIITGWQRYDHMAPICEILPIGTPSMVLNIQIAIHGVEQNQPLIRNMAATILGCTGFTVSNLDIISNNCHFPVVVQMHNEIETIESEVREEMSKLFFDNTVEEFIYLTITPTADKLKHYLREIKRLSLIKTYPKRHFKILRKEL</sequence>
<dbReference type="InterPro" id="IPR036397">
    <property type="entry name" value="RNaseH_sf"/>
</dbReference>
<keyword evidence="1" id="KW-1185">Reference proteome</keyword>
<evidence type="ECO:0000313" key="2">
    <source>
        <dbReference type="WBParaSite" id="Hba_11992"/>
    </source>
</evidence>
<name>A0A1I7X318_HETBA</name>
<dbReference type="GO" id="GO:0015929">
    <property type="term" value="F:hexosaminidase activity"/>
    <property type="evidence" value="ECO:0007669"/>
    <property type="project" value="InterPro"/>
</dbReference>
<proteinExistence type="predicted"/>
<dbReference type="Pfam" id="PF01359">
    <property type="entry name" value="Transposase_1"/>
    <property type="match status" value="1"/>
</dbReference>
<organism evidence="1 2">
    <name type="scientific">Heterorhabditis bacteriophora</name>
    <name type="common">Entomopathogenic nematode worm</name>
    <dbReference type="NCBI Taxonomy" id="37862"/>
    <lineage>
        <taxon>Eukaryota</taxon>
        <taxon>Metazoa</taxon>
        <taxon>Ecdysozoa</taxon>
        <taxon>Nematoda</taxon>
        <taxon>Chromadorea</taxon>
        <taxon>Rhabditida</taxon>
        <taxon>Rhabditina</taxon>
        <taxon>Rhabditomorpha</taxon>
        <taxon>Strongyloidea</taxon>
        <taxon>Heterorhabditidae</taxon>
        <taxon>Heterorhabditis</taxon>
    </lineage>
</organism>
<dbReference type="InterPro" id="IPR001888">
    <property type="entry name" value="Transposase_1"/>
</dbReference>
<dbReference type="SUPFAM" id="SSF51445">
    <property type="entry name" value="(Trans)glycosidases"/>
    <property type="match status" value="1"/>
</dbReference>
<accession>A0A1I7X318</accession>
<dbReference type="Proteomes" id="UP000095283">
    <property type="component" value="Unplaced"/>
</dbReference>
<dbReference type="WBParaSite" id="Hba_11992">
    <property type="protein sequence ID" value="Hba_11992"/>
    <property type="gene ID" value="Hba_11992"/>
</dbReference>
<dbReference type="InterPro" id="IPR038901">
    <property type="entry name" value="HEXDC-like"/>
</dbReference>
<dbReference type="PANTHER" id="PTHR21040:SF4">
    <property type="entry name" value="BETA-N-ACETYLHEXOSAMINIDASE"/>
    <property type="match status" value="1"/>
</dbReference>
<dbReference type="InterPro" id="IPR017853">
    <property type="entry name" value="GH"/>
</dbReference>
<dbReference type="PANTHER" id="PTHR21040">
    <property type="entry name" value="BCDNA.GH04120"/>
    <property type="match status" value="1"/>
</dbReference>
<protein>
    <submittedName>
        <fullName evidence="2">Glycosyltransferase family 1 protein</fullName>
    </submittedName>
</protein>
<evidence type="ECO:0000313" key="1">
    <source>
        <dbReference type="Proteomes" id="UP000095283"/>
    </source>
</evidence>
<dbReference type="Gene3D" id="3.30.420.10">
    <property type="entry name" value="Ribonuclease H-like superfamily/Ribonuclease H"/>
    <property type="match status" value="1"/>
</dbReference>